<evidence type="ECO:0000256" key="5">
    <source>
        <dbReference type="ARBA" id="ARBA00023136"/>
    </source>
</evidence>
<comment type="caution">
    <text evidence="7">The sequence shown here is derived from an EMBL/GenBank/DDBJ whole genome shotgun (WGS) entry which is preliminary data.</text>
</comment>
<dbReference type="GO" id="GO:0005783">
    <property type="term" value="C:endoplasmic reticulum"/>
    <property type="evidence" value="ECO:0007669"/>
    <property type="project" value="TreeGrafter"/>
</dbReference>
<name>A0AAV5RB12_PICKL</name>
<dbReference type="GO" id="GO:0061024">
    <property type="term" value="P:membrane organization"/>
    <property type="evidence" value="ECO:0007669"/>
    <property type="project" value="TreeGrafter"/>
</dbReference>
<evidence type="ECO:0000256" key="1">
    <source>
        <dbReference type="ARBA" id="ARBA00004141"/>
    </source>
</evidence>
<dbReference type="EMBL" id="BTGB01000009">
    <property type="protein sequence ID" value="GMM48282.1"/>
    <property type="molecule type" value="Genomic_DNA"/>
</dbReference>
<dbReference type="InterPro" id="IPR005344">
    <property type="entry name" value="TMEM33/Pom33"/>
</dbReference>
<proteinExistence type="inferred from homology"/>
<dbReference type="AlphaFoldDB" id="A0AAV5RB12"/>
<keyword evidence="4 6" id="KW-1133">Transmembrane helix</keyword>
<dbReference type="InterPro" id="IPR051645">
    <property type="entry name" value="PER33/POM33_regulator"/>
</dbReference>
<evidence type="ECO:0000256" key="3">
    <source>
        <dbReference type="ARBA" id="ARBA00022692"/>
    </source>
</evidence>
<comment type="subcellular location">
    <subcellularLocation>
        <location evidence="1">Membrane</location>
        <topology evidence="1">Multi-pass membrane protein</topology>
    </subcellularLocation>
</comment>
<protein>
    <submittedName>
        <fullName evidence="7">Uncharacterized protein</fullName>
    </submittedName>
</protein>
<feature type="transmembrane region" description="Helical" evidence="6">
    <location>
        <begin position="44"/>
        <end position="64"/>
    </location>
</feature>
<evidence type="ECO:0000256" key="6">
    <source>
        <dbReference type="SAM" id="Phobius"/>
    </source>
</evidence>
<gene>
    <name evidence="7" type="ORF">DAPK24_048800</name>
</gene>
<comment type="similarity">
    <text evidence="2">Belongs to the PER33/POM33 family.</text>
</comment>
<dbReference type="Pfam" id="PF03661">
    <property type="entry name" value="TMEM33_Pom33"/>
    <property type="match status" value="1"/>
</dbReference>
<dbReference type="PANTHER" id="PTHR12703:SF4">
    <property type="entry name" value="TRANSMEMBRANE PROTEIN 33"/>
    <property type="match status" value="1"/>
</dbReference>
<reference evidence="7 8" key="1">
    <citation type="journal article" date="2023" name="Elife">
        <title>Identification of key yeast species and microbe-microbe interactions impacting larval growth of Drosophila in the wild.</title>
        <authorList>
            <person name="Mure A."/>
            <person name="Sugiura Y."/>
            <person name="Maeda R."/>
            <person name="Honda K."/>
            <person name="Sakurai N."/>
            <person name="Takahashi Y."/>
            <person name="Watada M."/>
            <person name="Katoh T."/>
            <person name="Gotoh A."/>
            <person name="Gotoh Y."/>
            <person name="Taniguchi I."/>
            <person name="Nakamura K."/>
            <person name="Hayashi T."/>
            <person name="Katayama T."/>
            <person name="Uemura T."/>
            <person name="Hattori Y."/>
        </authorList>
    </citation>
    <scope>NUCLEOTIDE SEQUENCE [LARGE SCALE GENOMIC DNA]</scope>
    <source>
        <strain evidence="7 8">PK-24</strain>
    </source>
</reference>
<keyword evidence="8" id="KW-1185">Reference proteome</keyword>
<feature type="transmembrane region" description="Helical" evidence="6">
    <location>
        <begin position="142"/>
        <end position="162"/>
    </location>
</feature>
<keyword evidence="5 6" id="KW-0472">Membrane</keyword>
<evidence type="ECO:0000256" key="4">
    <source>
        <dbReference type="ARBA" id="ARBA00022989"/>
    </source>
</evidence>
<dbReference type="Proteomes" id="UP001378960">
    <property type="component" value="Unassembled WGS sequence"/>
</dbReference>
<evidence type="ECO:0000313" key="7">
    <source>
        <dbReference type="EMBL" id="GMM48282.1"/>
    </source>
</evidence>
<dbReference type="GO" id="GO:0016020">
    <property type="term" value="C:membrane"/>
    <property type="evidence" value="ECO:0007669"/>
    <property type="project" value="UniProtKB-SubCell"/>
</dbReference>
<feature type="transmembrane region" description="Helical" evidence="6">
    <location>
        <begin position="174"/>
        <end position="196"/>
    </location>
</feature>
<feature type="transmembrane region" description="Helical" evidence="6">
    <location>
        <begin position="76"/>
        <end position="94"/>
    </location>
</feature>
<evidence type="ECO:0000313" key="8">
    <source>
        <dbReference type="Proteomes" id="UP001378960"/>
    </source>
</evidence>
<organism evidence="7 8">
    <name type="scientific">Pichia kluyveri</name>
    <name type="common">Yeast</name>
    <dbReference type="NCBI Taxonomy" id="36015"/>
    <lineage>
        <taxon>Eukaryota</taxon>
        <taxon>Fungi</taxon>
        <taxon>Dikarya</taxon>
        <taxon>Ascomycota</taxon>
        <taxon>Saccharomycotina</taxon>
        <taxon>Pichiomycetes</taxon>
        <taxon>Pichiales</taxon>
        <taxon>Pichiaceae</taxon>
        <taxon>Pichia</taxon>
    </lineage>
</organism>
<accession>A0AAV5RB12</accession>
<dbReference type="GO" id="GO:0071786">
    <property type="term" value="P:endoplasmic reticulum tubular network organization"/>
    <property type="evidence" value="ECO:0007669"/>
    <property type="project" value="TreeGrafter"/>
</dbReference>
<sequence>MPPRSRYIPQSASSTINTDMFSLNNKKKQSNWLNKTCFVDKYQLLWFIAHVNTLLGFVMYVTCLSNPGKKFLEIMSWYKITNISCILTYSIVIYKRYLCDDSIERIEAGNNIFISYILKTENAQLIISAILWSVTEESIFKLIPFVIYSILNISCFFVFDAYPKETFSVALAPFICYIKDPSLVFSAFNDVAVIGILLNESYYSNSYYAFFLYVFIWGLKVENSEASRIALYKIVQFFDTILTNSYVPLKLRLGWSHAKNQICQVLSYPDICKSSEKAAFQTDDLKVEEKVVY</sequence>
<evidence type="ECO:0000256" key="2">
    <source>
        <dbReference type="ARBA" id="ARBA00007322"/>
    </source>
</evidence>
<dbReference type="PANTHER" id="PTHR12703">
    <property type="entry name" value="TRANSMEMBRANE PROTEIN 33"/>
    <property type="match status" value="1"/>
</dbReference>
<keyword evidence="3 6" id="KW-0812">Transmembrane</keyword>